<dbReference type="EMBL" id="ML213511">
    <property type="protein sequence ID" value="TFK51317.1"/>
    <property type="molecule type" value="Genomic_DNA"/>
</dbReference>
<accession>A0A5C3N232</accession>
<dbReference type="Proteomes" id="UP000305948">
    <property type="component" value="Unassembled WGS sequence"/>
</dbReference>
<protein>
    <submittedName>
        <fullName evidence="1">Uncharacterized protein</fullName>
    </submittedName>
</protein>
<evidence type="ECO:0000313" key="1">
    <source>
        <dbReference type="EMBL" id="TFK51317.1"/>
    </source>
</evidence>
<organism evidence="1 2">
    <name type="scientific">Heliocybe sulcata</name>
    <dbReference type="NCBI Taxonomy" id="5364"/>
    <lineage>
        <taxon>Eukaryota</taxon>
        <taxon>Fungi</taxon>
        <taxon>Dikarya</taxon>
        <taxon>Basidiomycota</taxon>
        <taxon>Agaricomycotina</taxon>
        <taxon>Agaricomycetes</taxon>
        <taxon>Gloeophyllales</taxon>
        <taxon>Gloeophyllaceae</taxon>
        <taxon>Heliocybe</taxon>
    </lineage>
</organism>
<evidence type="ECO:0000313" key="2">
    <source>
        <dbReference type="Proteomes" id="UP000305948"/>
    </source>
</evidence>
<gene>
    <name evidence="1" type="ORF">OE88DRAFT_1532197</name>
</gene>
<name>A0A5C3N232_9AGAM</name>
<keyword evidence="2" id="KW-1185">Reference proteome</keyword>
<dbReference type="AlphaFoldDB" id="A0A5C3N232"/>
<sequence length="189" mass="21213">MRFKLKTGSPTRVQSTLISCRYVARTLEWIPEEFRGGLWTSTPRRRSQSPPPESTTLSIQERAFGSRAASSDVSRLRTGSLWNRGQCRSKILLTAGDVSSHPSPSLSRSSTVELRPWTPPLTQLVDPWIPTTMSSLRCYAVFRAKVPPTLTDHFMEQAVAPEDHLALKRRQVLSYSKSLSSAVARGYHE</sequence>
<reference evidence="1 2" key="1">
    <citation type="journal article" date="2019" name="Nat. Ecol. Evol.">
        <title>Megaphylogeny resolves global patterns of mushroom evolution.</title>
        <authorList>
            <person name="Varga T."/>
            <person name="Krizsan K."/>
            <person name="Foldi C."/>
            <person name="Dima B."/>
            <person name="Sanchez-Garcia M."/>
            <person name="Sanchez-Ramirez S."/>
            <person name="Szollosi G.J."/>
            <person name="Szarkandi J.G."/>
            <person name="Papp V."/>
            <person name="Albert L."/>
            <person name="Andreopoulos W."/>
            <person name="Angelini C."/>
            <person name="Antonin V."/>
            <person name="Barry K.W."/>
            <person name="Bougher N.L."/>
            <person name="Buchanan P."/>
            <person name="Buyck B."/>
            <person name="Bense V."/>
            <person name="Catcheside P."/>
            <person name="Chovatia M."/>
            <person name="Cooper J."/>
            <person name="Damon W."/>
            <person name="Desjardin D."/>
            <person name="Finy P."/>
            <person name="Geml J."/>
            <person name="Haridas S."/>
            <person name="Hughes K."/>
            <person name="Justo A."/>
            <person name="Karasinski D."/>
            <person name="Kautmanova I."/>
            <person name="Kiss B."/>
            <person name="Kocsube S."/>
            <person name="Kotiranta H."/>
            <person name="LaButti K.M."/>
            <person name="Lechner B.E."/>
            <person name="Liimatainen K."/>
            <person name="Lipzen A."/>
            <person name="Lukacs Z."/>
            <person name="Mihaltcheva S."/>
            <person name="Morgado L.N."/>
            <person name="Niskanen T."/>
            <person name="Noordeloos M.E."/>
            <person name="Ohm R.A."/>
            <person name="Ortiz-Santana B."/>
            <person name="Ovrebo C."/>
            <person name="Racz N."/>
            <person name="Riley R."/>
            <person name="Savchenko A."/>
            <person name="Shiryaev A."/>
            <person name="Soop K."/>
            <person name="Spirin V."/>
            <person name="Szebenyi C."/>
            <person name="Tomsovsky M."/>
            <person name="Tulloss R.E."/>
            <person name="Uehling J."/>
            <person name="Grigoriev I.V."/>
            <person name="Vagvolgyi C."/>
            <person name="Papp T."/>
            <person name="Martin F.M."/>
            <person name="Miettinen O."/>
            <person name="Hibbett D.S."/>
            <person name="Nagy L.G."/>
        </authorList>
    </citation>
    <scope>NUCLEOTIDE SEQUENCE [LARGE SCALE GENOMIC DNA]</scope>
    <source>
        <strain evidence="1 2">OMC1185</strain>
    </source>
</reference>
<proteinExistence type="predicted"/>